<evidence type="ECO:0000256" key="4">
    <source>
        <dbReference type="ARBA" id="ARBA00023136"/>
    </source>
</evidence>
<dbReference type="Gene3D" id="1.20.1720.10">
    <property type="entry name" value="Multidrug resistance protein D"/>
    <property type="match status" value="1"/>
</dbReference>
<keyword evidence="3 6" id="KW-1133">Transmembrane helix</keyword>
<dbReference type="PhylomeDB" id="A0A0A2K5M7"/>
<feature type="transmembrane region" description="Helical" evidence="6">
    <location>
        <begin position="267"/>
        <end position="287"/>
    </location>
</feature>
<name>A0A0A2K5M7_PENEN</name>
<dbReference type="InterPro" id="IPR011701">
    <property type="entry name" value="MFS"/>
</dbReference>
<dbReference type="GO" id="GO:0022857">
    <property type="term" value="F:transmembrane transporter activity"/>
    <property type="evidence" value="ECO:0007669"/>
    <property type="project" value="InterPro"/>
</dbReference>
<feature type="transmembrane region" description="Helical" evidence="6">
    <location>
        <begin position="92"/>
        <end position="110"/>
    </location>
</feature>
<evidence type="ECO:0000259" key="7">
    <source>
        <dbReference type="PROSITE" id="PS50850"/>
    </source>
</evidence>
<feature type="transmembrane region" description="Helical" evidence="6">
    <location>
        <begin position="204"/>
        <end position="224"/>
    </location>
</feature>
<comment type="caution">
    <text evidence="8">The sequence shown here is derived from an EMBL/GenBank/DDBJ whole genome shotgun (WGS) entry which is preliminary data.</text>
</comment>
<evidence type="ECO:0000256" key="5">
    <source>
        <dbReference type="SAM" id="MobiDB-lite"/>
    </source>
</evidence>
<accession>A0A0A2K5M7</accession>
<proteinExistence type="predicted"/>
<feature type="transmembrane region" description="Helical" evidence="6">
    <location>
        <begin position="236"/>
        <end position="255"/>
    </location>
</feature>
<feature type="transmembrane region" description="Helical" evidence="6">
    <location>
        <begin position="149"/>
        <end position="171"/>
    </location>
</feature>
<keyword evidence="2 6" id="KW-0812">Transmembrane</keyword>
<feature type="transmembrane region" description="Helical" evidence="6">
    <location>
        <begin position="471"/>
        <end position="490"/>
    </location>
</feature>
<dbReference type="OrthoDB" id="5215911at2759"/>
<keyword evidence="4 6" id="KW-0472">Membrane</keyword>
<dbReference type="SUPFAM" id="SSF103473">
    <property type="entry name" value="MFS general substrate transporter"/>
    <property type="match status" value="1"/>
</dbReference>
<dbReference type="InterPro" id="IPR036259">
    <property type="entry name" value="MFS_trans_sf"/>
</dbReference>
<dbReference type="EMBL" id="JQFZ01000023">
    <property type="protein sequence ID" value="KGO62158.1"/>
    <property type="molecule type" value="Genomic_DNA"/>
</dbReference>
<evidence type="ECO:0000256" key="3">
    <source>
        <dbReference type="ARBA" id="ARBA00022989"/>
    </source>
</evidence>
<gene>
    <name evidence="8" type="ORF">PEX2_011940</name>
</gene>
<evidence type="ECO:0000256" key="2">
    <source>
        <dbReference type="ARBA" id="ARBA00022692"/>
    </source>
</evidence>
<dbReference type="GeneID" id="27673890"/>
<dbReference type="PANTHER" id="PTHR23501:SF201">
    <property type="entry name" value="MFS AFLATOXIN EFFLUX PUMP"/>
    <property type="match status" value="1"/>
</dbReference>
<dbReference type="GO" id="GO:0005886">
    <property type="term" value="C:plasma membrane"/>
    <property type="evidence" value="ECO:0007669"/>
    <property type="project" value="TreeGrafter"/>
</dbReference>
<feature type="compositionally biased region" description="Basic and acidic residues" evidence="5">
    <location>
        <begin position="1"/>
        <end position="32"/>
    </location>
</feature>
<dbReference type="AlphaFoldDB" id="A0A0A2K5M7"/>
<feature type="transmembrane region" description="Helical" evidence="6">
    <location>
        <begin position="340"/>
        <end position="357"/>
    </location>
</feature>
<evidence type="ECO:0000313" key="8">
    <source>
        <dbReference type="EMBL" id="KGO62158.1"/>
    </source>
</evidence>
<dbReference type="Proteomes" id="UP000030143">
    <property type="component" value="Unassembled WGS sequence"/>
</dbReference>
<dbReference type="Pfam" id="PF07690">
    <property type="entry name" value="MFS_1"/>
    <property type="match status" value="1"/>
</dbReference>
<feature type="transmembrane region" description="Helical" evidence="6">
    <location>
        <begin position="438"/>
        <end position="459"/>
    </location>
</feature>
<feature type="transmembrane region" description="Helical" evidence="6">
    <location>
        <begin position="178"/>
        <end position="198"/>
    </location>
</feature>
<feature type="transmembrane region" description="Helical" evidence="6">
    <location>
        <begin position="377"/>
        <end position="402"/>
    </location>
</feature>
<feature type="region of interest" description="Disordered" evidence="5">
    <location>
        <begin position="1"/>
        <end position="82"/>
    </location>
</feature>
<feature type="domain" description="Major facilitator superfamily (MFS) profile" evidence="7">
    <location>
        <begin position="95"/>
        <end position="602"/>
    </location>
</feature>
<feature type="transmembrane region" description="Helical" evidence="6">
    <location>
        <begin position="502"/>
        <end position="523"/>
    </location>
</feature>
<keyword evidence="9" id="KW-1185">Reference proteome</keyword>
<protein>
    <submittedName>
        <fullName evidence="8">Major facilitator superfamily domain, general substrate transporter</fullName>
    </submittedName>
</protein>
<dbReference type="Gene3D" id="1.20.1250.20">
    <property type="entry name" value="MFS general substrate transporter like domains"/>
    <property type="match status" value="1"/>
</dbReference>
<comment type="subcellular location">
    <subcellularLocation>
        <location evidence="1">Membrane</location>
        <topology evidence="1">Multi-pass membrane protein</topology>
    </subcellularLocation>
</comment>
<feature type="transmembrane region" description="Helical" evidence="6">
    <location>
        <begin position="414"/>
        <end position="431"/>
    </location>
</feature>
<sequence>MADSSRSETPETSGHIDKSAADATGDGHDRVSHKSAISNHNPKAPNVTIDFGGLLSHGEPADHSSAKPAEPEAAESAEEGVENPERPKGIRFVIVYSCILLGDFFVGYVSRSYLLQLCLALTRFAFQDTSCVTTLTPLISDEFKAIGDVGWYGIAYILALASSVLTFGQLYTIFPMKAIFLASFIVFAIGSTVCATAPSSIAFIIGRAITGLGGAGIFSGGTIIVANTTSLKRRPIYQSISGGMECTALAFGPLVSGTISNFSSWRISFYIIIPIAVVNILAIWLFVNNLPQPEHANLGAKERWRQLDLLGIFLFVPMTVCLILALQFGGSVYAWGNARIIVLFVLAGALAIAFFFAQRRAGDKAMFPLHMLRQRSVTLGSASMFCVSASLFVFGFYLPIYFQAIRHATTLQSGLMYLPTALSFAISIFVAGNITSWLGYYTPVMVTGTALMSVGAGLMTSFSEHTSTVEWIWFQILFGVGAGLAFQQPYTAIQTVLPEKHVATAIVVLSFTQELGGIVALAVSQNIFLNQLISKLKSTVPQLDPGSILDAGTLNLVNTVPEEYKGAVYSAYNATIIQVFYVGVACACMTICAIGIEWKSVKEEKSKESSEVGSPAL</sequence>
<dbReference type="PANTHER" id="PTHR23501">
    <property type="entry name" value="MAJOR FACILITATOR SUPERFAMILY"/>
    <property type="match status" value="1"/>
</dbReference>
<dbReference type="HOGENOM" id="CLU_000960_22_1_1"/>
<dbReference type="FunFam" id="1.20.1250.20:FF:000196">
    <property type="entry name" value="MFS toxin efflux pump (AflT)"/>
    <property type="match status" value="1"/>
</dbReference>
<evidence type="ECO:0000313" key="9">
    <source>
        <dbReference type="Proteomes" id="UP000030143"/>
    </source>
</evidence>
<dbReference type="VEuPathDB" id="FungiDB:PEXP_061830"/>
<feature type="transmembrane region" description="Helical" evidence="6">
    <location>
        <begin position="307"/>
        <end position="328"/>
    </location>
</feature>
<feature type="transmembrane region" description="Helical" evidence="6">
    <location>
        <begin position="576"/>
        <end position="596"/>
    </location>
</feature>
<dbReference type="PROSITE" id="PS50850">
    <property type="entry name" value="MFS"/>
    <property type="match status" value="1"/>
</dbReference>
<feature type="compositionally biased region" description="Acidic residues" evidence="5">
    <location>
        <begin position="72"/>
        <end position="82"/>
    </location>
</feature>
<evidence type="ECO:0000256" key="6">
    <source>
        <dbReference type="SAM" id="Phobius"/>
    </source>
</evidence>
<dbReference type="RefSeq" id="XP_016602777.1">
    <property type="nucleotide sequence ID" value="XM_016738471.1"/>
</dbReference>
<reference evidence="8 9" key="1">
    <citation type="journal article" date="2015" name="Mol. Plant Microbe Interact.">
        <title>Genome, transcriptome, and functional analyses of Penicillium expansum provide new insights into secondary metabolism and pathogenicity.</title>
        <authorList>
            <person name="Ballester A.R."/>
            <person name="Marcet-Houben M."/>
            <person name="Levin E."/>
            <person name="Sela N."/>
            <person name="Selma-Lazaro C."/>
            <person name="Carmona L."/>
            <person name="Wisniewski M."/>
            <person name="Droby S."/>
            <person name="Gonzalez-Candelas L."/>
            <person name="Gabaldon T."/>
        </authorList>
    </citation>
    <scope>NUCLEOTIDE SEQUENCE [LARGE SCALE GENOMIC DNA]</scope>
    <source>
        <strain evidence="8 9">MD-8</strain>
    </source>
</reference>
<evidence type="ECO:0000256" key="1">
    <source>
        <dbReference type="ARBA" id="ARBA00004141"/>
    </source>
</evidence>
<dbReference type="InterPro" id="IPR020846">
    <property type="entry name" value="MFS_dom"/>
</dbReference>
<organism evidence="8 9">
    <name type="scientific">Penicillium expansum</name>
    <name type="common">Blue mold rot fungus</name>
    <dbReference type="NCBI Taxonomy" id="27334"/>
    <lineage>
        <taxon>Eukaryota</taxon>
        <taxon>Fungi</taxon>
        <taxon>Dikarya</taxon>
        <taxon>Ascomycota</taxon>
        <taxon>Pezizomycotina</taxon>
        <taxon>Eurotiomycetes</taxon>
        <taxon>Eurotiomycetidae</taxon>
        <taxon>Eurotiales</taxon>
        <taxon>Aspergillaceae</taxon>
        <taxon>Penicillium</taxon>
    </lineage>
</organism>